<reference evidence="2 3" key="1">
    <citation type="submission" date="2020-08" db="EMBL/GenBank/DDBJ databases">
        <title>Above-ground endophytic microbial communities from plants in different locations in the United States.</title>
        <authorList>
            <person name="Frank C."/>
        </authorList>
    </citation>
    <scope>NUCLEOTIDE SEQUENCE [LARGE SCALE GENOMIC DNA]</scope>
    <source>
        <strain evidence="2 3">WP4_2_2</strain>
    </source>
</reference>
<evidence type="ECO:0000313" key="2">
    <source>
        <dbReference type="EMBL" id="MBB6103979.1"/>
    </source>
</evidence>
<feature type="compositionally biased region" description="Basic residues" evidence="1">
    <location>
        <begin position="186"/>
        <end position="201"/>
    </location>
</feature>
<dbReference type="AlphaFoldDB" id="A0A7W9WTU8"/>
<dbReference type="RefSeq" id="WP_183725804.1">
    <property type="nucleotide sequence ID" value="NZ_JACHBW010000010.1"/>
</dbReference>
<protein>
    <submittedName>
        <fullName evidence="2">Uncharacterized protein</fullName>
    </submittedName>
</protein>
<proteinExistence type="predicted"/>
<keyword evidence="3" id="KW-1185">Reference proteome</keyword>
<gene>
    <name evidence="2" type="ORF">F4827_003834</name>
</gene>
<organism evidence="2 3">
    <name type="scientific">Paraburkholderia bannensis</name>
    <dbReference type="NCBI Taxonomy" id="765414"/>
    <lineage>
        <taxon>Bacteria</taxon>
        <taxon>Pseudomonadati</taxon>
        <taxon>Pseudomonadota</taxon>
        <taxon>Betaproteobacteria</taxon>
        <taxon>Burkholderiales</taxon>
        <taxon>Burkholderiaceae</taxon>
        <taxon>Paraburkholderia</taxon>
    </lineage>
</organism>
<dbReference type="Gene3D" id="1.10.10.2830">
    <property type="match status" value="1"/>
</dbReference>
<feature type="region of interest" description="Disordered" evidence="1">
    <location>
        <begin position="186"/>
        <end position="211"/>
    </location>
</feature>
<evidence type="ECO:0000256" key="1">
    <source>
        <dbReference type="SAM" id="MobiDB-lite"/>
    </source>
</evidence>
<accession>A0A7W9WTU8</accession>
<dbReference type="SUPFAM" id="SSF109709">
    <property type="entry name" value="KorB DNA-binding domain-like"/>
    <property type="match status" value="1"/>
</dbReference>
<sequence length="211" mass="23438">MAETGNDLAKQRESSYQIHKFLRAEGAGPWELGGRYSYEIRLGIWPSQRALAMAFSISVSHVSRCIAISQLSKRVVDACGGSDNLSFRLGKKLLSILKKIGKAEMERRAIYAERLGLTSFEDLLEVFSSDVLSTLIKISTRINVSVSDDGSSLSIHGRDAKNLIPHISRLEGMINEFLASIPENKARKRRDKAKKLRRTRMRSASGGLDVS</sequence>
<comment type="caution">
    <text evidence="2">The sequence shown here is derived from an EMBL/GenBank/DDBJ whole genome shotgun (WGS) entry which is preliminary data.</text>
</comment>
<dbReference type="Proteomes" id="UP000571554">
    <property type="component" value="Unassembled WGS sequence"/>
</dbReference>
<dbReference type="EMBL" id="JACHBW010000010">
    <property type="protein sequence ID" value="MBB6103979.1"/>
    <property type="molecule type" value="Genomic_DNA"/>
</dbReference>
<name>A0A7W9WTU8_9BURK</name>
<evidence type="ECO:0000313" key="3">
    <source>
        <dbReference type="Proteomes" id="UP000571554"/>
    </source>
</evidence>